<reference evidence="2 3" key="1">
    <citation type="submission" date="2023-11" db="EMBL/GenBank/DDBJ databases">
        <title>Unpublished Manusciprt.</title>
        <authorList>
            <person name="Saticioglu I.B."/>
            <person name="Ay H."/>
            <person name="Ajmi N."/>
            <person name="Altun S."/>
            <person name="Duman M."/>
        </authorList>
    </citation>
    <scope>NUCLEOTIDE SEQUENCE [LARGE SCALE GENOMIC DNA]</scope>
    <source>
        <strain evidence="2 3">Fl-33</strain>
    </source>
</reference>
<sequence>MNGEPSYINLNTTSHFKNVIELSKPENDVIKNIADGLSSREIATKLFISDLTVKKNILSKSYCKNIAQLVKDCFLQGMI</sequence>
<proteinExistence type="predicted"/>
<dbReference type="SMART" id="SM00421">
    <property type="entry name" value="HTH_LUXR"/>
    <property type="match status" value="1"/>
</dbReference>
<keyword evidence="3" id="KW-1185">Reference proteome</keyword>
<evidence type="ECO:0000313" key="3">
    <source>
        <dbReference type="Proteomes" id="UP001278738"/>
    </source>
</evidence>
<evidence type="ECO:0000259" key="1">
    <source>
        <dbReference type="SMART" id="SM00421"/>
    </source>
</evidence>
<dbReference type="Proteomes" id="UP001278738">
    <property type="component" value="Unassembled WGS sequence"/>
</dbReference>
<dbReference type="SUPFAM" id="SSF46894">
    <property type="entry name" value="C-terminal effector domain of the bipartite response regulators"/>
    <property type="match status" value="1"/>
</dbReference>
<comment type="caution">
    <text evidence="2">The sequence shown here is derived from an EMBL/GenBank/DDBJ whole genome shotgun (WGS) entry which is preliminary data.</text>
</comment>
<dbReference type="Pfam" id="PF00196">
    <property type="entry name" value="GerE"/>
    <property type="match status" value="1"/>
</dbReference>
<dbReference type="Gene3D" id="1.10.10.10">
    <property type="entry name" value="Winged helix-like DNA-binding domain superfamily/Winged helix DNA-binding domain"/>
    <property type="match status" value="1"/>
</dbReference>
<dbReference type="EMBL" id="JAWXVG010000016">
    <property type="protein sequence ID" value="MDX6184081.1"/>
    <property type="molecule type" value="Genomic_DNA"/>
</dbReference>
<feature type="domain" description="HTH luxR-type" evidence="1">
    <location>
        <begin position="19"/>
        <end position="73"/>
    </location>
</feature>
<protein>
    <submittedName>
        <fullName evidence="2">Helix-turn-helix transcriptional regulator</fullName>
    </submittedName>
</protein>
<dbReference type="PRINTS" id="PR00038">
    <property type="entry name" value="HTHLUXR"/>
</dbReference>
<accession>A0ABU4R512</accession>
<name>A0ABU4R512_9FLAO</name>
<dbReference type="InterPro" id="IPR000792">
    <property type="entry name" value="Tscrpt_reg_LuxR_C"/>
</dbReference>
<gene>
    <name evidence="2" type="ORF">SGQ18_18140</name>
</gene>
<evidence type="ECO:0000313" key="2">
    <source>
        <dbReference type="EMBL" id="MDX6184081.1"/>
    </source>
</evidence>
<organism evidence="2 3">
    <name type="scientific">Flavobacterium flavipigmentatum</name>
    <dbReference type="NCBI Taxonomy" id="2893884"/>
    <lineage>
        <taxon>Bacteria</taxon>
        <taxon>Pseudomonadati</taxon>
        <taxon>Bacteroidota</taxon>
        <taxon>Flavobacteriia</taxon>
        <taxon>Flavobacteriales</taxon>
        <taxon>Flavobacteriaceae</taxon>
        <taxon>Flavobacterium</taxon>
    </lineage>
</organism>
<dbReference type="InterPro" id="IPR036388">
    <property type="entry name" value="WH-like_DNA-bd_sf"/>
</dbReference>
<dbReference type="InterPro" id="IPR016032">
    <property type="entry name" value="Sig_transdc_resp-reg_C-effctor"/>
</dbReference>